<feature type="non-terminal residue" evidence="1">
    <location>
        <position position="1"/>
    </location>
</feature>
<proteinExistence type="predicted"/>
<dbReference type="EMBL" id="BARV01027682">
    <property type="protein sequence ID" value="GAI40066.1"/>
    <property type="molecule type" value="Genomic_DNA"/>
</dbReference>
<accession>X1PC80</accession>
<name>X1PC80_9ZZZZ</name>
<feature type="non-terminal residue" evidence="1">
    <location>
        <position position="260"/>
    </location>
</feature>
<organism evidence="1">
    <name type="scientific">marine sediment metagenome</name>
    <dbReference type="NCBI Taxonomy" id="412755"/>
    <lineage>
        <taxon>unclassified sequences</taxon>
        <taxon>metagenomes</taxon>
        <taxon>ecological metagenomes</taxon>
    </lineage>
</organism>
<comment type="caution">
    <text evidence="1">The sequence shown here is derived from an EMBL/GenBank/DDBJ whole genome shotgun (WGS) entry which is preliminary data.</text>
</comment>
<gene>
    <name evidence="1" type="ORF">S06H3_44504</name>
</gene>
<reference evidence="1" key="1">
    <citation type="journal article" date="2014" name="Front. Microbiol.">
        <title>High frequency of phylogenetically diverse reductive dehalogenase-homologous genes in deep subseafloor sedimentary metagenomes.</title>
        <authorList>
            <person name="Kawai M."/>
            <person name="Futagami T."/>
            <person name="Toyoda A."/>
            <person name="Takaki Y."/>
            <person name="Nishi S."/>
            <person name="Hori S."/>
            <person name="Arai W."/>
            <person name="Tsubouchi T."/>
            <person name="Morono Y."/>
            <person name="Uchiyama I."/>
            <person name="Ito T."/>
            <person name="Fujiyama A."/>
            <person name="Inagaki F."/>
            <person name="Takami H."/>
        </authorList>
    </citation>
    <scope>NUCLEOTIDE SEQUENCE</scope>
    <source>
        <strain evidence="1">Expedition CK06-06</strain>
    </source>
</reference>
<dbReference type="AlphaFoldDB" id="X1PC80"/>
<evidence type="ECO:0000313" key="1">
    <source>
        <dbReference type="EMBL" id="GAI40066.1"/>
    </source>
</evidence>
<sequence>EKNLKCDICDNGRLYNAQGLAGHMRLKHQAGSTPNIDRTTSEARIDEETRQLANQVRRGKLNDELEELAGRRRRRERVEDLELREREAQLHQGPGAGQGSGELKELRTEVATLRESLHQQQLDQINTKVDRLTSFIAESDKRKVGRTELDLMSEGLGKVENLISLGGEKVDHFLRDHKDEQHLLRSLSFGIAPGEYEHLLRGQEEIIPFEDYCLSMHIRAARAKEEYQEPTREEYQEYVKRQEATNRKYQAISDRVTKKL</sequence>
<protein>
    <submittedName>
        <fullName evidence="1">Uncharacterized protein</fullName>
    </submittedName>
</protein>